<feature type="transmembrane region" description="Helical" evidence="9">
    <location>
        <begin position="191"/>
        <end position="208"/>
    </location>
</feature>
<name>A0A9D1VU79_9FIRM</name>
<dbReference type="AlphaFoldDB" id="A0A9D1VU79"/>
<keyword evidence="4" id="KW-1003">Cell membrane</keyword>
<feature type="transmembrane region" description="Helical" evidence="9">
    <location>
        <begin position="57"/>
        <end position="80"/>
    </location>
</feature>
<comment type="caution">
    <text evidence="10">The sequence shown here is derived from an EMBL/GenBank/DDBJ whole genome shotgun (WGS) entry which is preliminary data.</text>
</comment>
<evidence type="ECO:0000256" key="9">
    <source>
        <dbReference type="SAM" id="Phobius"/>
    </source>
</evidence>
<feature type="transmembrane region" description="Helical" evidence="9">
    <location>
        <begin position="161"/>
        <end position="182"/>
    </location>
</feature>
<evidence type="ECO:0000256" key="4">
    <source>
        <dbReference type="ARBA" id="ARBA00022475"/>
    </source>
</evidence>
<proteinExistence type="inferred from homology"/>
<comment type="similarity">
    <text evidence="2">Belongs to the AzlC family.</text>
</comment>
<dbReference type="Pfam" id="PF03591">
    <property type="entry name" value="AzlC"/>
    <property type="match status" value="1"/>
</dbReference>
<evidence type="ECO:0000256" key="2">
    <source>
        <dbReference type="ARBA" id="ARBA00010735"/>
    </source>
</evidence>
<keyword evidence="3" id="KW-0813">Transport</keyword>
<evidence type="ECO:0000256" key="3">
    <source>
        <dbReference type="ARBA" id="ARBA00022448"/>
    </source>
</evidence>
<dbReference type="GO" id="GO:1903785">
    <property type="term" value="P:L-valine transmembrane transport"/>
    <property type="evidence" value="ECO:0007669"/>
    <property type="project" value="TreeGrafter"/>
</dbReference>
<evidence type="ECO:0000256" key="1">
    <source>
        <dbReference type="ARBA" id="ARBA00004651"/>
    </source>
</evidence>
<dbReference type="InterPro" id="IPR011606">
    <property type="entry name" value="Brnchd-chn_aa_trnsp_permease"/>
</dbReference>
<reference evidence="10" key="1">
    <citation type="journal article" date="2021" name="PeerJ">
        <title>Extensive microbial diversity within the chicken gut microbiome revealed by metagenomics and culture.</title>
        <authorList>
            <person name="Gilroy R."/>
            <person name="Ravi A."/>
            <person name="Getino M."/>
            <person name="Pursley I."/>
            <person name="Horton D.L."/>
            <person name="Alikhan N.F."/>
            <person name="Baker D."/>
            <person name="Gharbi K."/>
            <person name="Hall N."/>
            <person name="Watson M."/>
            <person name="Adriaenssens E.M."/>
            <person name="Foster-Nyarko E."/>
            <person name="Jarju S."/>
            <person name="Secka A."/>
            <person name="Antonio M."/>
            <person name="Oren A."/>
            <person name="Chaudhuri R.R."/>
            <person name="La Ragione R."/>
            <person name="Hildebrand F."/>
            <person name="Pallen M.J."/>
        </authorList>
    </citation>
    <scope>NUCLEOTIDE SEQUENCE</scope>
    <source>
        <strain evidence="10">26628</strain>
    </source>
</reference>
<dbReference type="Proteomes" id="UP000824249">
    <property type="component" value="Unassembled WGS sequence"/>
</dbReference>
<sequence length="332" mass="34572">MKFTKGLKDGLPVALGYLPVAFAYAIQAVDKGFPFWFPILVSGTNFTGTGQFAGTNLIAAGASLGLLFATMLVINIRYCLMSVSLSQKTGDFPLWQRAVVAFGVTDENYAVAIRQPQKLTFPYLLGLMGCSFAGWLGGTALGAGLSEVLAAVLSGETGQTYYAMIMSAFGISLYAMFVAIIVPPARGDRRLLLLIVLSVGASCLFYFIPALHSLPAGVDIIVCSLACTALIAWLFPHAPDGQSGEDGPSGARPARTSPAAAEEAETEAPGAEAFQGEAPAEAGERPALREPAPHEAETTEGKKAEADIHETEVRAAGTAGPAEAPRGEGGAR</sequence>
<feature type="compositionally biased region" description="Low complexity" evidence="8">
    <location>
        <begin position="314"/>
        <end position="324"/>
    </location>
</feature>
<accession>A0A9D1VU79</accession>
<keyword evidence="7 9" id="KW-0472">Membrane</keyword>
<gene>
    <name evidence="10" type="ORF">H9737_03645</name>
</gene>
<feature type="region of interest" description="Disordered" evidence="8">
    <location>
        <begin position="241"/>
        <end position="332"/>
    </location>
</feature>
<evidence type="ECO:0000256" key="6">
    <source>
        <dbReference type="ARBA" id="ARBA00022989"/>
    </source>
</evidence>
<evidence type="ECO:0000256" key="7">
    <source>
        <dbReference type="ARBA" id="ARBA00023136"/>
    </source>
</evidence>
<protein>
    <submittedName>
        <fullName evidence="10">AzlC family ABC transporter permease</fullName>
    </submittedName>
</protein>
<dbReference type="EMBL" id="DXFD01000057">
    <property type="protein sequence ID" value="HIX46767.1"/>
    <property type="molecule type" value="Genomic_DNA"/>
</dbReference>
<reference evidence="10" key="2">
    <citation type="submission" date="2021-04" db="EMBL/GenBank/DDBJ databases">
        <authorList>
            <person name="Gilroy R."/>
        </authorList>
    </citation>
    <scope>NUCLEOTIDE SEQUENCE</scope>
    <source>
        <strain evidence="10">26628</strain>
    </source>
</reference>
<feature type="transmembrane region" description="Helical" evidence="9">
    <location>
        <begin position="123"/>
        <end position="141"/>
    </location>
</feature>
<evidence type="ECO:0000256" key="5">
    <source>
        <dbReference type="ARBA" id="ARBA00022692"/>
    </source>
</evidence>
<dbReference type="GO" id="GO:0005886">
    <property type="term" value="C:plasma membrane"/>
    <property type="evidence" value="ECO:0007669"/>
    <property type="project" value="UniProtKB-SubCell"/>
</dbReference>
<evidence type="ECO:0000313" key="11">
    <source>
        <dbReference type="Proteomes" id="UP000824249"/>
    </source>
</evidence>
<keyword evidence="6 9" id="KW-1133">Transmembrane helix</keyword>
<keyword evidence="5 9" id="KW-0812">Transmembrane</keyword>
<evidence type="ECO:0000313" key="10">
    <source>
        <dbReference type="EMBL" id="HIX46767.1"/>
    </source>
</evidence>
<comment type="subcellular location">
    <subcellularLocation>
        <location evidence="1">Cell membrane</location>
        <topology evidence="1">Multi-pass membrane protein</topology>
    </subcellularLocation>
</comment>
<organism evidence="10 11">
    <name type="scientific">Candidatus Borkfalkia faecigallinarum</name>
    <dbReference type="NCBI Taxonomy" id="2838509"/>
    <lineage>
        <taxon>Bacteria</taxon>
        <taxon>Bacillati</taxon>
        <taxon>Bacillota</taxon>
        <taxon>Clostridia</taxon>
        <taxon>Christensenellales</taxon>
        <taxon>Christensenellaceae</taxon>
        <taxon>Candidatus Borkfalkia</taxon>
    </lineage>
</organism>
<feature type="transmembrane region" description="Helical" evidence="9">
    <location>
        <begin position="214"/>
        <end position="235"/>
    </location>
</feature>
<feature type="compositionally biased region" description="Basic and acidic residues" evidence="8">
    <location>
        <begin position="282"/>
        <end position="313"/>
    </location>
</feature>
<dbReference type="PANTHER" id="PTHR34979">
    <property type="entry name" value="INNER MEMBRANE PROTEIN YGAZ"/>
    <property type="match status" value="1"/>
</dbReference>
<dbReference type="PANTHER" id="PTHR34979:SF1">
    <property type="entry name" value="INNER MEMBRANE PROTEIN YGAZ"/>
    <property type="match status" value="1"/>
</dbReference>
<feature type="compositionally biased region" description="Low complexity" evidence="8">
    <location>
        <begin position="248"/>
        <end position="281"/>
    </location>
</feature>
<evidence type="ECO:0000256" key="8">
    <source>
        <dbReference type="SAM" id="MobiDB-lite"/>
    </source>
</evidence>